<dbReference type="InterPro" id="IPR009057">
    <property type="entry name" value="Homeodomain-like_sf"/>
</dbReference>
<dbReference type="PANTHER" id="PTHR46621">
    <property type="entry name" value="SNRNA-ACTIVATING PROTEIN COMPLEX SUBUNIT 4"/>
    <property type="match status" value="1"/>
</dbReference>
<evidence type="ECO:0000256" key="1">
    <source>
        <dbReference type="ARBA" id="ARBA00023015"/>
    </source>
</evidence>
<dbReference type="Gene3D" id="1.10.10.60">
    <property type="entry name" value="Homeodomain-like"/>
    <property type="match status" value="1"/>
</dbReference>
<keyword evidence="1" id="KW-0805">Transcription regulation</keyword>
<dbReference type="InterPro" id="IPR051575">
    <property type="entry name" value="Myb-like_DNA-bd"/>
</dbReference>
<protein>
    <submittedName>
        <fullName evidence="7">Myblike DNAbinding domain-containing protein</fullName>
    </submittedName>
</protein>
<keyword evidence="3" id="KW-0804">Transcription</keyword>
<dbReference type="Pfam" id="PF00249">
    <property type="entry name" value="Myb_DNA-binding"/>
    <property type="match status" value="1"/>
</dbReference>
<dbReference type="GO" id="GO:0042796">
    <property type="term" value="P:snRNA transcription by RNA polymerase III"/>
    <property type="evidence" value="ECO:0007669"/>
    <property type="project" value="TreeGrafter"/>
</dbReference>
<proteinExistence type="predicted"/>
<dbReference type="CDD" id="cd00167">
    <property type="entry name" value="SANT"/>
    <property type="match status" value="2"/>
</dbReference>
<dbReference type="PANTHER" id="PTHR46621:SF1">
    <property type="entry name" value="SNRNA-ACTIVATING PROTEIN COMPLEX SUBUNIT 4"/>
    <property type="match status" value="1"/>
</dbReference>
<accession>A0AAD5SA16</accession>
<evidence type="ECO:0000259" key="6">
    <source>
        <dbReference type="PROSITE" id="PS51294"/>
    </source>
</evidence>
<keyword evidence="4" id="KW-0539">Nucleus</keyword>
<dbReference type="GO" id="GO:0042795">
    <property type="term" value="P:snRNA transcription by RNA polymerase II"/>
    <property type="evidence" value="ECO:0007669"/>
    <property type="project" value="TreeGrafter"/>
</dbReference>
<dbReference type="PROSITE" id="PS50090">
    <property type="entry name" value="MYB_LIKE"/>
    <property type="match status" value="1"/>
</dbReference>
<evidence type="ECO:0000313" key="8">
    <source>
        <dbReference type="Proteomes" id="UP001212841"/>
    </source>
</evidence>
<organism evidence="7 8">
    <name type="scientific">Rhizophlyctis rosea</name>
    <dbReference type="NCBI Taxonomy" id="64517"/>
    <lineage>
        <taxon>Eukaryota</taxon>
        <taxon>Fungi</taxon>
        <taxon>Fungi incertae sedis</taxon>
        <taxon>Chytridiomycota</taxon>
        <taxon>Chytridiomycota incertae sedis</taxon>
        <taxon>Chytridiomycetes</taxon>
        <taxon>Rhizophlyctidales</taxon>
        <taxon>Rhizophlyctidaceae</taxon>
        <taxon>Rhizophlyctis</taxon>
    </lineage>
</organism>
<sequence>MLTRIVQLSLQRSSIHQTFPSPFITTFSTLRTQFQNLRARTFHPTPPYLHQKWSEHECRRLLEGRQRGLDWDQLSAELPDRSIKAIKVKYLSIRNASETRGKWSPTDAQMLKKLTEKGVPIRDIADRLERPYANVWQKASTLTATRSGSFTSADKRFILKEVQRAKDAGESPRYVWLAQRLGYDRNRIYRHIVELGSRRGPWTKEEDEQLRAAMEKHGDHSGWARIAKEVPGRTQWQCMKRWRYCINPEYQVPLVWGEEMDLKVLDLLQEGLTIREIAKRMGNLRPLFIVARKNALEARGLLEGRDKNEE</sequence>
<evidence type="ECO:0000259" key="5">
    <source>
        <dbReference type="PROSITE" id="PS50090"/>
    </source>
</evidence>
<dbReference type="SUPFAM" id="SSF46689">
    <property type="entry name" value="Homeodomain-like"/>
    <property type="match status" value="2"/>
</dbReference>
<feature type="domain" description="Myb-like" evidence="5">
    <location>
        <begin position="194"/>
        <end position="246"/>
    </location>
</feature>
<evidence type="ECO:0000256" key="2">
    <source>
        <dbReference type="ARBA" id="ARBA00023125"/>
    </source>
</evidence>
<evidence type="ECO:0000313" key="7">
    <source>
        <dbReference type="EMBL" id="KAJ3038283.1"/>
    </source>
</evidence>
<feature type="domain" description="HTH myb-type" evidence="6">
    <location>
        <begin position="198"/>
        <end position="250"/>
    </location>
</feature>
<dbReference type="GO" id="GO:0019185">
    <property type="term" value="C:snRNA-activating protein complex"/>
    <property type="evidence" value="ECO:0007669"/>
    <property type="project" value="TreeGrafter"/>
</dbReference>
<dbReference type="Proteomes" id="UP001212841">
    <property type="component" value="Unassembled WGS sequence"/>
</dbReference>
<dbReference type="EMBL" id="JADGJD010001745">
    <property type="protein sequence ID" value="KAJ3038283.1"/>
    <property type="molecule type" value="Genomic_DNA"/>
</dbReference>
<dbReference type="AlphaFoldDB" id="A0AAD5SA16"/>
<evidence type="ECO:0000256" key="4">
    <source>
        <dbReference type="ARBA" id="ARBA00023242"/>
    </source>
</evidence>
<dbReference type="InterPro" id="IPR017930">
    <property type="entry name" value="Myb_dom"/>
</dbReference>
<dbReference type="GO" id="GO:0001006">
    <property type="term" value="F:RNA polymerase III type 3 promoter sequence-specific DNA binding"/>
    <property type="evidence" value="ECO:0007669"/>
    <property type="project" value="TreeGrafter"/>
</dbReference>
<gene>
    <name evidence="7" type="primary">SNAPC4_3</name>
    <name evidence="7" type="ORF">HK097_003215</name>
</gene>
<keyword evidence="2" id="KW-0238">DNA-binding</keyword>
<name>A0AAD5SA16_9FUNG</name>
<dbReference type="InterPro" id="IPR001005">
    <property type="entry name" value="SANT/Myb"/>
</dbReference>
<evidence type="ECO:0000256" key="3">
    <source>
        <dbReference type="ARBA" id="ARBA00023163"/>
    </source>
</evidence>
<reference evidence="7" key="1">
    <citation type="submission" date="2020-05" db="EMBL/GenBank/DDBJ databases">
        <title>Phylogenomic resolution of chytrid fungi.</title>
        <authorList>
            <person name="Stajich J.E."/>
            <person name="Amses K."/>
            <person name="Simmons R."/>
            <person name="Seto K."/>
            <person name="Myers J."/>
            <person name="Bonds A."/>
            <person name="Quandt C.A."/>
            <person name="Barry K."/>
            <person name="Liu P."/>
            <person name="Grigoriev I."/>
            <person name="Longcore J.E."/>
            <person name="James T.Y."/>
        </authorList>
    </citation>
    <scope>NUCLEOTIDE SEQUENCE</scope>
    <source>
        <strain evidence="7">JEL0318</strain>
    </source>
</reference>
<dbReference type="GO" id="GO:0000978">
    <property type="term" value="F:RNA polymerase II cis-regulatory region sequence-specific DNA binding"/>
    <property type="evidence" value="ECO:0007669"/>
    <property type="project" value="TreeGrafter"/>
</dbReference>
<keyword evidence="8" id="KW-1185">Reference proteome</keyword>
<dbReference type="SMART" id="SM00717">
    <property type="entry name" value="SANT"/>
    <property type="match status" value="2"/>
</dbReference>
<dbReference type="PROSITE" id="PS51294">
    <property type="entry name" value="HTH_MYB"/>
    <property type="match status" value="1"/>
</dbReference>
<comment type="caution">
    <text evidence="7">The sequence shown here is derived from an EMBL/GenBank/DDBJ whole genome shotgun (WGS) entry which is preliminary data.</text>
</comment>